<name>A9EQ02_SORC5</name>
<dbReference type="KEGG" id="scl:sce3916"/>
<evidence type="ECO:0000256" key="1">
    <source>
        <dbReference type="SAM" id="MobiDB-lite"/>
    </source>
</evidence>
<accession>A9EQ02</accession>
<dbReference type="HOGENOM" id="CLU_151981_0_0_7"/>
<sequence length="141" mass="15814">MRATWVSRAPAEGGKRANAAHRRSAPSELFIALEQRTRDNLGPMKASHMILALACLFTAACSPLEDDLCDYKCDCEGCSDREYGDCLDRYDDRYVDADRRGCVDQYDALLACEDDTGICNRDDKWSTSCKPEKDALDRCID</sequence>
<organism evidence="2 3">
    <name type="scientific">Sorangium cellulosum (strain So ce56)</name>
    <name type="common">Polyangium cellulosum (strain So ce56)</name>
    <dbReference type="NCBI Taxonomy" id="448385"/>
    <lineage>
        <taxon>Bacteria</taxon>
        <taxon>Pseudomonadati</taxon>
        <taxon>Myxococcota</taxon>
        <taxon>Polyangia</taxon>
        <taxon>Polyangiales</taxon>
        <taxon>Polyangiaceae</taxon>
        <taxon>Sorangium</taxon>
    </lineage>
</organism>
<dbReference type="Proteomes" id="UP000002139">
    <property type="component" value="Chromosome"/>
</dbReference>
<evidence type="ECO:0000313" key="3">
    <source>
        <dbReference type="Proteomes" id="UP000002139"/>
    </source>
</evidence>
<feature type="region of interest" description="Disordered" evidence="1">
    <location>
        <begin position="1"/>
        <end position="21"/>
    </location>
</feature>
<keyword evidence="3" id="KW-1185">Reference proteome</keyword>
<gene>
    <name evidence="2" type="ordered locus">sce3916</name>
</gene>
<dbReference type="AlphaFoldDB" id="A9EQ02"/>
<evidence type="ECO:0000313" key="2">
    <source>
        <dbReference type="EMBL" id="CAN94076.1"/>
    </source>
</evidence>
<proteinExistence type="predicted"/>
<dbReference type="STRING" id="448385.sce3916"/>
<dbReference type="EMBL" id="AM746676">
    <property type="protein sequence ID" value="CAN94076.1"/>
    <property type="molecule type" value="Genomic_DNA"/>
</dbReference>
<protein>
    <submittedName>
        <fullName evidence="2">Uncharacterized protein</fullName>
    </submittedName>
</protein>
<reference evidence="2 3" key="1">
    <citation type="journal article" date="2007" name="Nat. Biotechnol.">
        <title>Complete genome sequence of the myxobacterium Sorangium cellulosum.</title>
        <authorList>
            <person name="Schneiker S."/>
            <person name="Perlova O."/>
            <person name="Kaiser O."/>
            <person name="Gerth K."/>
            <person name="Alici A."/>
            <person name="Altmeyer M.O."/>
            <person name="Bartels D."/>
            <person name="Bekel T."/>
            <person name="Beyer S."/>
            <person name="Bode E."/>
            <person name="Bode H.B."/>
            <person name="Bolten C.J."/>
            <person name="Choudhuri J.V."/>
            <person name="Doss S."/>
            <person name="Elnakady Y.A."/>
            <person name="Frank B."/>
            <person name="Gaigalat L."/>
            <person name="Goesmann A."/>
            <person name="Groeger C."/>
            <person name="Gross F."/>
            <person name="Jelsbak L."/>
            <person name="Jelsbak L."/>
            <person name="Kalinowski J."/>
            <person name="Kegler C."/>
            <person name="Knauber T."/>
            <person name="Konietzny S."/>
            <person name="Kopp M."/>
            <person name="Krause L."/>
            <person name="Krug D."/>
            <person name="Linke B."/>
            <person name="Mahmud T."/>
            <person name="Martinez-Arias R."/>
            <person name="McHardy A.C."/>
            <person name="Merai M."/>
            <person name="Meyer F."/>
            <person name="Mormann S."/>
            <person name="Munoz-Dorado J."/>
            <person name="Perez J."/>
            <person name="Pradella S."/>
            <person name="Rachid S."/>
            <person name="Raddatz G."/>
            <person name="Rosenau F."/>
            <person name="Rueckert C."/>
            <person name="Sasse F."/>
            <person name="Scharfe M."/>
            <person name="Schuster S.C."/>
            <person name="Suen G."/>
            <person name="Treuner-Lange A."/>
            <person name="Velicer G.J."/>
            <person name="Vorholter F.-J."/>
            <person name="Weissman K.J."/>
            <person name="Welch R.D."/>
            <person name="Wenzel S.C."/>
            <person name="Whitworth D.E."/>
            <person name="Wilhelm S."/>
            <person name="Wittmann C."/>
            <person name="Bloecker H."/>
            <person name="Puehler A."/>
            <person name="Mueller R."/>
        </authorList>
    </citation>
    <scope>NUCLEOTIDE SEQUENCE [LARGE SCALE GENOMIC DNA]</scope>
    <source>
        <strain evidence="3">So ce56</strain>
    </source>
</reference>